<evidence type="ECO:0000259" key="6">
    <source>
        <dbReference type="PROSITE" id="PS50081"/>
    </source>
</evidence>
<dbReference type="GO" id="GO:0008270">
    <property type="term" value="F:zinc ion binding"/>
    <property type="evidence" value="ECO:0007669"/>
    <property type="project" value="UniProtKB-KW"/>
</dbReference>
<dbReference type="RefSeq" id="XP_026497780.2">
    <property type="nucleotide sequence ID" value="XM_026641995.2"/>
</dbReference>
<dbReference type="PROSITE" id="PS01359">
    <property type="entry name" value="ZF_PHD_1"/>
    <property type="match status" value="1"/>
</dbReference>
<evidence type="ECO:0000259" key="5">
    <source>
        <dbReference type="PROSITE" id="PS50016"/>
    </source>
</evidence>
<dbReference type="OrthoDB" id="336088at2759"/>
<dbReference type="InterPro" id="IPR019786">
    <property type="entry name" value="Zinc_finger_PHD-type_CS"/>
</dbReference>
<protein>
    <submittedName>
        <fullName evidence="8">Uncharacterized protein LOC113401914</fullName>
    </submittedName>
</protein>
<evidence type="ECO:0000256" key="2">
    <source>
        <dbReference type="ARBA" id="ARBA00022771"/>
    </source>
</evidence>
<proteinExistence type="predicted"/>
<reference evidence="8" key="1">
    <citation type="submission" date="2025-08" db="UniProtKB">
        <authorList>
            <consortium name="RefSeq"/>
        </authorList>
    </citation>
    <scope>IDENTIFICATION</scope>
    <source>
        <tissue evidence="8">Whole body</tissue>
    </source>
</reference>
<evidence type="ECO:0000256" key="4">
    <source>
        <dbReference type="PROSITE-ProRule" id="PRU00146"/>
    </source>
</evidence>
<dbReference type="Proteomes" id="UP001652626">
    <property type="component" value="Chromosome Z"/>
</dbReference>
<evidence type="ECO:0000256" key="3">
    <source>
        <dbReference type="ARBA" id="ARBA00022833"/>
    </source>
</evidence>
<keyword evidence="2 4" id="KW-0863">Zinc-finger</keyword>
<keyword evidence="1" id="KW-0479">Metal-binding</keyword>
<keyword evidence="7" id="KW-1185">Reference proteome</keyword>
<dbReference type="OMA" id="SRFHIKC"/>
<evidence type="ECO:0000256" key="1">
    <source>
        <dbReference type="ARBA" id="ARBA00022723"/>
    </source>
</evidence>
<organism evidence="7 8">
    <name type="scientific">Vanessa tameamea</name>
    <name type="common">Kamehameha butterfly</name>
    <dbReference type="NCBI Taxonomy" id="334116"/>
    <lineage>
        <taxon>Eukaryota</taxon>
        <taxon>Metazoa</taxon>
        <taxon>Ecdysozoa</taxon>
        <taxon>Arthropoda</taxon>
        <taxon>Hexapoda</taxon>
        <taxon>Insecta</taxon>
        <taxon>Pterygota</taxon>
        <taxon>Neoptera</taxon>
        <taxon>Endopterygota</taxon>
        <taxon>Lepidoptera</taxon>
        <taxon>Glossata</taxon>
        <taxon>Ditrysia</taxon>
        <taxon>Papilionoidea</taxon>
        <taxon>Nymphalidae</taxon>
        <taxon>Nymphalinae</taxon>
        <taxon>Vanessa</taxon>
    </lineage>
</organism>
<sequence>MHCQRCQKSIRSCEGIKCGLCESRFHIKCINGNTKNLELECGDKGFHWICAMCQKSSCKINNDQIQPDTILKAINALTEKLELVNKIQLPKLNNDLIQIKSVTDHIKKQNENILIKIDDLKNRKCAEQYKNSNNKYRNRNLNLSPRSNRCDEKTSILGTDKVRYRTRRRSYPIIKMLLQLNRRLSRGNRPKRKIN</sequence>
<dbReference type="PROSITE" id="PS50016">
    <property type="entry name" value="ZF_PHD_2"/>
    <property type="match status" value="1"/>
</dbReference>
<dbReference type="PROSITE" id="PS50081">
    <property type="entry name" value="ZF_DAG_PE_2"/>
    <property type="match status" value="1"/>
</dbReference>
<evidence type="ECO:0000313" key="7">
    <source>
        <dbReference type="Proteomes" id="UP001652626"/>
    </source>
</evidence>
<dbReference type="AlphaFoldDB" id="A0A8B8IKZ9"/>
<dbReference type="GeneID" id="113401914"/>
<name>A0A8B8IKZ9_VANTA</name>
<dbReference type="InterPro" id="IPR002219">
    <property type="entry name" value="PKC_DAG/PE"/>
</dbReference>
<feature type="domain" description="PHD-type" evidence="5">
    <location>
        <begin position="1"/>
        <end position="56"/>
    </location>
</feature>
<feature type="domain" description="Phorbol-ester/DAG-type" evidence="6">
    <location>
        <begin position="1"/>
        <end position="41"/>
    </location>
</feature>
<evidence type="ECO:0000313" key="8">
    <source>
        <dbReference type="RefSeq" id="XP_026497780.2"/>
    </source>
</evidence>
<keyword evidence="3" id="KW-0862">Zinc</keyword>
<gene>
    <name evidence="8" type="primary">LOC113401914</name>
</gene>
<dbReference type="InterPro" id="IPR019787">
    <property type="entry name" value="Znf_PHD-finger"/>
</dbReference>
<accession>A0A8B8IKZ9</accession>